<keyword evidence="2 4" id="KW-0456">Lyase</keyword>
<keyword evidence="4" id="KW-0028">Amino-acid biosynthesis</keyword>
<evidence type="ECO:0000256" key="3">
    <source>
        <dbReference type="ARBA" id="ARBA00023270"/>
    </source>
</evidence>
<keyword evidence="4" id="KW-0057">Aromatic amino acid biosynthesis</keyword>
<evidence type="ECO:0000313" key="5">
    <source>
        <dbReference type="EMBL" id="QJA05322.1"/>
    </source>
</evidence>
<dbReference type="Gene3D" id="3.20.20.70">
    <property type="entry name" value="Aldolase class I"/>
    <property type="match status" value="1"/>
</dbReference>
<evidence type="ECO:0000256" key="4">
    <source>
        <dbReference type="HAMAP-Rule" id="MF_00214"/>
    </source>
</evidence>
<feature type="binding site" evidence="4">
    <location>
        <position position="54"/>
    </location>
    <ligand>
        <name>3-dehydroquinate</name>
        <dbReference type="ChEBI" id="CHEBI:32364"/>
    </ligand>
</feature>
<comment type="similarity">
    <text evidence="4">Belongs to the type-I 3-dehydroquinase family.</text>
</comment>
<name>A0A6H1WQ47_9BACT</name>
<feature type="active site" description="Proton donor/acceptor" evidence="4">
    <location>
        <position position="112"/>
    </location>
</feature>
<gene>
    <name evidence="4" type="primary">aroD</name>
    <name evidence="5" type="ORF">FVE67_00315</name>
</gene>
<comment type="function">
    <text evidence="4">Involved in the third step of the chorismate pathway, which leads to the biosynthesis of aromatic amino acids. Catalyzes the cis-dehydration of 3-dehydroquinate (DHQ) and introduces the first double bond of the aromatic ring to yield 3-dehydroshikimate.</text>
</comment>
<sequence length="221" mass="24337">MICISVAAPTVEEAKRILASGPEADLFEIRLDALREPAVAPFFSLSKPLIFTFRAQEEGGLRPAPLEERLFWLREAATHGASFVDLELACGPEAVAQLRSGLRETRLILSYHNFQKTPSKAYLCDKIKEMVELKADVGKVVCMVRRPEEGLELLSLIVWARRKFDLPLVAFGMGPAGRWTRAVSLFLGAPFTFAASRTGAETAPGQLVAEDLRKVLKILGV</sequence>
<protein>
    <recommendedName>
        <fullName evidence="4">3-dehydroquinate dehydratase</fullName>
        <shortName evidence="4">3-dehydroquinase</shortName>
        <ecNumber evidence="4">4.2.1.10</ecNumber>
    </recommendedName>
    <alternativeName>
        <fullName evidence="4">Type I DHQase</fullName>
    </alternativeName>
    <alternativeName>
        <fullName evidence="4">Type I dehydroquinase</fullName>
        <shortName evidence="4">DHQ1</shortName>
    </alternativeName>
</protein>
<feature type="binding site" evidence="4">
    <location>
        <position position="206"/>
    </location>
    <ligand>
        <name>3-dehydroquinate</name>
        <dbReference type="ChEBI" id="CHEBI:32364"/>
    </ligand>
</feature>
<feature type="active site" description="Schiff-base intermediate with substrate" evidence="4">
    <location>
        <position position="139"/>
    </location>
</feature>
<comment type="subunit">
    <text evidence="4">Homodimer.</text>
</comment>
<dbReference type="HAMAP" id="MF_00214">
    <property type="entry name" value="AroD"/>
    <property type="match status" value="1"/>
</dbReference>
<dbReference type="AlphaFoldDB" id="A0A6H1WQ47"/>
<dbReference type="RefSeq" id="WP_168718687.1">
    <property type="nucleotide sequence ID" value="NZ_CP042909.1"/>
</dbReference>
<organism evidence="5 6">
    <name type="scientific">Thermosulfurimonas marina</name>
    <dbReference type="NCBI Taxonomy" id="2047767"/>
    <lineage>
        <taxon>Bacteria</taxon>
        <taxon>Pseudomonadati</taxon>
        <taxon>Thermodesulfobacteriota</taxon>
        <taxon>Thermodesulfobacteria</taxon>
        <taxon>Thermodesulfobacteriales</taxon>
        <taxon>Thermodesulfobacteriaceae</taxon>
        <taxon>Thermosulfurimonas</taxon>
    </lineage>
</organism>
<dbReference type="Pfam" id="PF01487">
    <property type="entry name" value="DHquinase_I"/>
    <property type="match status" value="1"/>
</dbReference>
<feature type="binding site" evidence="4">
    <location>
        <position position="202"/>
    </location>
    <ligand>
        <name>3-dehydroquinate</name>
        <dbReference type="ChEBI" id="CHEBI:32364"/>
    </ligand>
</feature>
<dbReference type="SUPFAM" id="SSF51569">
    <property type="entry name" value="Aldolase"/>
    <property type="match status" value="1"/>
</dbReference>
<dbReference type="EC" id="4.2.1.10" evidence="4"/>
<keyword evidence="6" id="KW-1185">Reference proteome</keyword>
<feature type="binding site" evidence="4">
    <location>
        <position position="181"/>
    </location>
    <ligand>
        <name>3-dehydroquinate</name>
        <dbReference type="ChEBI" id="CHEBI:32364"/>
    </ligand>
</feature>
<accession>A0A6H1WQ47</accession>
<feature type="binding site" evidence="4">
    <location>
        <position position="5"/>
    </location>
    <ligand>
        <name>3-dehydroquinate</name>
        <dbReference type="ChEBI" id="CHEBI:32364"/>
    </ligand>
</feature>
<dbReference type="CDD" id="cd00502">
    <property type="entry name" value="DHQase_I"/>
    <property type="match status" value="1"/>
</dbReference>
<evidence type="ECO:0000256" key="1">
    <source>
        <dbReference type="ARBA" id="ARBA00001864"/>
    </source>
</evidence>
<feature type="binding site" evidence="4">
    <location>
        <begin position="28"/>
        <end position="30"/>
    </location>
    <ligand>
        <name>3-dehydroquinate</name>
        <dbReference type="ChEBI" id="CHEBI:32364"/>
    </ligand>
</feature>
<evidence type="ECO:0000313" key="6">
    <source>
        <dbReference type="Proteomes" id="UP000501253"/>
    </source>
</evidence>
<evidence type="ECO:0000256" key="2">
    <source>
        <dbReference type="ARBA" id="ARBA00023239"/>
    </source>
</evidence>
<dbReference type="GO" id="GO:0046279">
    <property type="term" value="P:3,4-dihydroxybenzoate biosynthetic process"/>
    <property type="evidence" value="ECO:0007669"/>
    <property type="project" value="UniProtKB-ARBA"/>
</dbReference>
<proteinExistence type="inferred from homology"/>
<dbReference type="InterPro" id="IPR013785">
    <property type="entry name" value="Aldolase_TIM"/>
</dbReference>
<dbReference type="KEGG" id="tmai:FVE67_00315"/>
<reference evidence="5 6" key="1">
    <citation type="submission" date="2019-08" db="EMBL/GenBank/DDBJ databases">
        <title>Complete genome sequence of Thermosulfurimonas marina SU872T, an anaerobic thermophilic chemolithoautotrophic bacterium isolated from a shallow marine hydrothermal vent.</title>
        <authorList>
            <person name="Allioux M."/>
            <person name="Jebbar M."/>
            <person name="Slobodkina G."/>
            <person name="Slobodkin A."/>
            <person name="Moalic Y."/>
            <person name="Frolova A."/>
            <person name="Shao Z."/>
            <person name="Alain K."/>
        </authorList>
    </citation>
    <scope>NUCLEOTIDE SEQUENCE [LARGE SCALE GENOMIC DNA]</scope>
    <source>
        <strain evidence="5 6">SU872</strain>
    </source>
</reference>
<dbReference type="GO" id="GO:0009423">
    <property type="term" value="P:chorismate biosynthetic process"/>
    <property type="evidence" value="ECO:0007669"/>
    <property type="project" value="UniProtKB-UniRule"/>
</dbReference>
<dbReference type="InterPro" id="IPR001381">
    <property type="entry name" value="DHquinase_I"/>
</dbReference>
<dbReference type="GO" id="GO:0009073">
    <property type="term" value="P:aromatic amino acid family biosynthetic process"/>
    <property type="evidence" value="ECO:0007669"/>
    <property type="project" value="UniProtKB-KW"/>
</dbReference>
<dbReference type="Proteomes" id="UP000501253">
    <property type="component" value="Chromosome"/>
</dbReference>
<dbReference type="InterPro" id="IPR050146">
    <property type="entry name" value="Type-I_3-dehydroquinase"/>
</dbReference>
<comment type="catalytic activity">
    <reaction evidence="1 4">
        <text>3-dehydroquinate = 3-dehydroshikimate + H2O</text>
        <dbReference type="Rhea" id="RHEA:21096"/>
        <dbReference type="ChEBI" id="CHEBI:15377"/>
        <dbReference type="ChEBI" id="CHEBI:16630"/>
        <dbReference type="ChEBI" id="CHEBI:32364"/>
        <dbReference type="EC" id="4.2.1.10"/>
    </reaction>
</comment>
<dbReference type="GO" id="GO:0003855">
    <property type="term" value="F:3-dehydroquinate dehydratase activity"/>
    <property type="evidence" value="ECO:0007669"/>
    <property type="project" value="UniProtKB-UniRule"/>
</dbReference>
<keyword evidence="3 4" id="KW-0704">Schiff base</keyword>
<dbReference type="PROSITE" id="PS01028">
    <property type="entry name" value="DEHYDROQUINASE_I"/>
    <property type="match status" value="1"/>
</dbReference>
<comment type="pathway">
    <text evidence="4">Metabolic intermediate biosynthesis; chorismate biosynthesis; chorismate from D-erythrose 4-phosphate and phosphoenolpyruvate: step 3/7.</text>
</comment>
<dbReference type="PANTHER" id="PTHR43699">
    <property type="entry name" value="3-DEHYDROQUINATE DEHYDRATASE"/>
    <property type="match status" value="1"/>
</dbReference>
<dbReference type="PANTHER" id="PTHR43699:SF1">
    <property type="entry name" value="3-DEHYDROQUINATE DEHYDRATASE"/>
    <property type="match status" value="1"/>
</dbReference>
<dbReference type="EMBL" id="CP042909">
    <property type="protein sequence ID" value="QJA05322.1"/>
    <property type="molecule type" value="Genomic_DNA"/>
</dbReference>
<dbReference type="GO" id="GO:0008652">
    <property type="term" value="P:amino acid biosynthetic process"/>
    <property type="evidence" value="ECO:0007669"/>
    <property type="project" value="UniProtKB-KW"/>
</dbReference>
<dbReference type="InterPro" id="IPR018508">
    <property type="entry name" value="3-dehydroquinate_DH_AS"/>
</dbReference>
<dbReference type="UniPathway" id="UPA00053">
    <property type="reaction ID" value="UER00086"/>
</dbReference>